<dbReference type="GO" id="GO:0016887">
    <property type="term" value="F:ATP hydrolysis activity"/>
    <property type="evidence" value="ECO:0007669"/>
    <property type="project" value="InterPro"/>
</dbReference>
<evidence type="ECO:0000256" key="4">
    <source>
        <dbReference type="ARBA" id="ARBA00022840"/>
    </source>
</evidence>
<dbReference type="Proteomes" id="UP001218638">
    <property type="component" value="Chromosome"/>
</dbReference>
<dbReference type="KEGG" id="slom:PXH66_10040"/>
<dbReference type="PANTHER" id="PTHR43335:SF2">
    <property type="entry name" value="ABC TRANSPORTER, ATP-BINDING PROTEIN"/>
    <property type="match status" value="1"/>
</dbReference>
<keyword evidence="4 6" id="KW-0067">ATP-binding</keyword>
<reference evidence="6" key="1">
    <citation type="submission" date="2023-03" db="EMBL/GenBank/DDBJ databases">
        <title>Lomoglobus Profundus gen. nov., sp. nov., a novel member of the phylum Verrucomicrobia, isolated from deep-marine sediment of South China Sea.</title>
        <authorList>
            <person name="Ahmad T."/>
            <person name="Ishaq S.E."/>
            <person name="Wang F."/>
        </authorList>
    </citation>
    <scope>NUCLEOTIDE SEQUENCE</scope>
    <source>
        <strain evidence="6">LMO-M01</strain>
    </source>
</reference>
<keyword evidence="3" id="KW-0547">Nucleotide-binding</keyword>
<dbReference type="PANTHER" id="PTHR43335">
    <property type="entry name" value="ABC TRANSPORTER, ATP-BINDING PROTEIN"/>
    <property type="match status" value="1"/>
</dbReference>
<evidence type="ECO:0000256" key="1">
    <source>
        <dbReference type="ARBA" id="ARBA00005417"/>
    </source>
</evidence>
<dbReference type="InterPro" id="IPR003439">
    <property type="entry name" value="ABC_transporter-like_ATP-bd"/>
</dbReference>
<sequence>MSAPALVFSQVTKDYRLSGGGPRVRALDALSLSIPTGGIFGLLGPNGSGKSTALKVALGLVRGDAGSCQVAGASAGSAEARAMMGYLPEQGGVHLHLSGWEALMSHARLQGWNRRGAADRAAALLQWVDLTGAAERRVESYSRGMRQRLAFAQALVPDPAVLILDEPFSGVDPLATRRLLALLEALRAEGKTIVLSSHLLDGVGRGCDAVAMLHRGKVIAEGTVAEVLGPAPSISRGFEDVFIERVAAAAEGGGGS</sequence>
<dbReference type="SUPFAM" id="SSF52540">
    <property type="entry name" value="P-loop containing nucleoside triphosphate hydrolases"/>
    <property type="match status" value="1"/>
</dbReference>
<dbReference type="EMBL" id="CP119075">
    <property type="protein sequence ID" value="WED67192.1"/>
    <property type="molecule type" value="Genomic_DNA"/>
</dbReference>
<accession>A0AAF0CSF2</accession>
<comment type="similarity">
    <text evidence="1">Belongs to the ABC transporter superfamily.</text>
</comment>
<proteinExistence type="inferred from homology"/>
<keyword evidence="2" id="KW-0813">Transport</keyword>
<dbReference type="Gene3D" id="3.40.50.300">
    <property type="entry name" value="P-loop containing nucleotide triphosphate hydrolases"/>
    <property type="match status" value="1"/>
</dbReference>
<dbReference type="AlphaFoldDB" id="A0AAF0CSF2"/>
<gene>
    <name evidence="6" type="ORF">PXH66_10040</name>
</gene>
<dbReference type="InterPro" id="IPR027417">
    <property type="entry name" value="P-loop_NTPase"/>
</dbReference>
<evidence type="ECO:0000313" key="7">
    <source>
        <dbReference type="Proteomes" id="UP001218638"/>
    </source>
</evidence>
<evidence type="ECO:0000256" key="3">
    <source>
        <dbReference type="ARBA" id="ARBA00022741"/>
    </source>
</evidence>
<dbReference type="GO" id="GO:0005524">
    <property type="term" value="F:ATP binding"/>
    <property type="evidence" value="ECO:0007669"/>
    <property type="project" value="UniProtKB-KW"/>
</dbReference>
<dbReference type="InterPro" id="IPR003593">
    <property type="entry name" value="AAA+_ATPase"/>
</dbReference>
<protein>
    <submittedName>
        <fullName evidence="6">ABC transporter ATP-binding protein</fullName>
    </submittedName>
</protein>
<name>A0AAF0CSF2_9BACT</name>
<dbReference type="RefSeq" id="WP_330931454.1">
    <property type="nucleotide sequence ID" value="NZ_CP119075.1"/>
</dbReference>
<feature type="domain" description="AAA+ ATPase" evidence="5">
    <location>
        <begin position="36"/>
        <end position="247"/>
    </location>
</feature>
<organism evidence="6 7">
    <name type="scientific">Synoicihabitans lomoniglobus</name>
    <dbReference type="NCBI Taxonomy" id="2909285"/>
    <lineage>
        <taxon>Bacteria</taxon>
        <taxon>Pseudomonadati</taxon>
        <taxon>Verrucomicrobiota</taxon>
        <taxon>Opitutia</taxon>
        <taxon>Opitutales</taxon>
        <taxon>Opitutaceae</taxon>
        <taxon>Synoicihabitans</taxon>
    </lineage>
</organism>
<dbReference type="SMART" id="SM00382">
    <property type="entry name" value="AAA"/>
    <property type="match status" value="1"/>
</dbReference>
<evidence type="ECO:0000256" key="2">
    <source>
        <dbReference type="ARBA" id="ARBA00022448"/>
    </source>
</evidence>
<keyword evidence="7" id="KW-1185">Reference proteome</keyword>
<evidence type="ECO:0000259" key="5">
    <source>
        <dbReference type="SMART" id="SM00382"/>
    </source>
</evidence>
<dbReference type="Pfam" id="PF00005">
    <property type="entry name" value="ABC_tran"/>
    <property type="match status" value="1"/>
</dbReference>
<evidence type="ECO:0000313" key="6">
    <source>
        <dbReference type="EMBL" id="WED67192.1"/>
    </source>
</evidence>